<dbReference type="Proteomes" id="UP001281410">
    <property type="component" value="Unassembled WGS sequence"/>
</dbReference>
<evidence type="ECO:0000313" key="3">
    <source>
        <dbReference type="Proteomes" id="UP001281410"/>
    </source>
</evidence>
<dbReference type="AlphaFoldDB" id="A0AAE0E7Q7"/>
<dbReference type="InterPro" id="IPR052929">
    <property type="entry name" value="RNase_H-like_EbsB-rel"/>
</dbReference>
<dbReference type="Gene3D" id="3.30.420.10">
    <property type="entry name" value="Ribonuclease H-like superfamily/Ribonuclease H"/>
    <property type="match status" value="1"/>
</dbReference>
<evidence type="ECO:0000259" key="1">
    <source>
        <dbReference type="Pfam" id="PF13456"/>
    </source>
</evidence>
<dbReference type="InterPro" id="IPR002156">
    <property type="entry name" value="RNaseH_domain"/>
</dbReference>
<dbReference type="PANTHER" id="PTHR47074:SF75">
    <property type="entry name" value="RNASE H TYPE-1 DOMAIN-CONTAINING PROTEIN"/>
    <property type="match status" value="1"/>
</dbReference>
<comment type="caution">
    <text evidence="2">The sequence shown here is derived from an EMBL/GenBank/DDBJ whole genome shotgun (WGS) entry which is preliminary data.</text>
</comment>
<feature type="domain" description="RNase H type-1" evidence="1">
    <location>
        <begin position="56"/>
        <end position="163"/>
    </location>
</feature>
<organism evidence="2 3">
    <name type="scientific">Dipteronia sinensis</name>
    <dbReference type="NCBI Taxonomy" id="43782"/>
    <lineage>
        <taxon>Eukaryota</taxon>
        <taxon>Viridiplantae</taxon>
        <taxon>Streptophyta</taxon>
        <taxon>Embryophyta</taxon>
        <taxon>Tracheophyta</taxon>
        <taxon>Spermatophyta</taxon>
        <taxon>Magnoliopsida</taxon>
        <taxon>eudicotyledons</taxon>
        <taxon>Gunneridae</taxon>
        <taxon>Pentapetalae</taxon>
        <taxon>rosids</taxon>
        <taxon>malvids</taxon>
        <taxon>Sapindales</taxon>
        <taxon>Sapindaceae</taxon>
        <taxon>Hippocastanoideae</taxon>
        <taxon>Acereae</taxon>
        <taxon>Dipteronia</taxon>
    </lineage>
</organism>
<dbReference type="Pfam" id="PF13456">
    <property type="entry name" value="RVT_3"/>
    <property type="match status" value="1"/>
</dbReference>
<protein>
    <recommendedName>
        <fullName evidence="1">RNase H type-1 domain-containing protein</fullName>
    </recommendedName>
</protein>
<dbReference type="GO" id="GO:0004523">
    <property type="term" value="F:RNA-DNA hybrid ribonuclease activity"/>
    <property type="evidence" value="ECO:0007669"/>
    <property type="project" value="InterPro"/>
</dbReference>
<dbReference type="InterPro" id="IPR036397">
    <property type="entry name" value="RNaseH_sf"/>
</dbReference>
<name>A0AAE0E7Q7_9ROSI</name>
<accession>A0AAE0E7Q7</accession>
<dbReference type="PANTHER" id="PTHR47074">
    <property type="entry name" value="BNAC02G40300D PROTEIN"/>
    <property type="match status" value="1"/>
</dbReference>
<keyword evidence="3" id="KW-1185">Reference proteome</keyword>
<dbReference type="GO" id="GO:0003676">
    <property type="term" value="F:nucleic acid binding"/>
    <property type="evidence" value="ECO:0007669"/>
    <property type="project" value="InterPro"/>
</dbReference>
<proteinExistence type="predicted"/>
<reference evidence="2" key="1">
    <citation type="journal article" date="2023" name="Plant J.">
        <title>Genome sequences and population genomics provide insights into the demographic history, inbreeding, and mutation load of two 'living fossil' tree species of Dipteronia.</title>
        <authorList>
            <person name="Feng Y."/>
            <person name="Comes H.P."/>
            <person name="Chen J."/>
            <person name="Zhu S."/>
            <person name="Lu R."/>
            <person name="Zhang X."/>
            <person name="Li P."/>
            <person name="Qiu J."/>
            <person name="Olsen K.M."/>
            <person name="Qiu Y."/>
        </authorList>
    </citation>
    <scope>NUCLEOTIDE SEQUENCE</scope>
    <source>
        <strain evidence="2">NBL</strain>
    </source>
</reference>
<sequence>MDWVADLLKEFQEAMRALQPVPNAVKAPFVWVPPDIGTLKLNSDVGMKPGGLFCRVEVVIMDDKGWVVTALSKPVQGNLSPEAGELVALREWLLMAKRLNLKISCVEFDACNVVSKVSSVILDVGETEFVVNDIKTLFKEVEVQKCQTISRNGNRAAHNLASLALASNEVFVWHDVCLSVIFPLLLL</sequence>
<dbReference type="EMBL" id="JANJYJ010000004">
    <property type="protein sequence ID" value="KAK3217672.1"/>
    <property type="molecule type" value="Genomic_DNA"/>
</dbReference>
<gene>
    <name evidence="2" type="ORF">Dsin_011642</name>
</gene>
<evidence type="ECO:0000313" key="2">
    <source>
        <dbReference type="EMBL" id="KAK3217672.1"/>
    </source>
</evidence>